<evidence type="ECO:0000313" key="2">
    <source>
        <dbReference type="EMBL" id="GBQ84359.1"/>
    </source>
</evidence>
<evidence type="ECO:0000313" key="3">
    <source>
        <dbReference type="Proteomes" id="UP001065047"/>
    </source>
</evidence>
<keyword evidence="3" id="KW-1185">Reference proteome</keyword>
<accession>A0ABQ0PXZ7</accession>
<feature type="compositionally biased region" description="Low complexity" evidence="1">
    <location>
        <begin position="57"/>
        <end position="66"/>
    </location>
</feature>
<organism evidence="2 3">
    <name type="scientific">Acetobacter malorum DSM 14337</name>
    <dbReference type="NCBI Taxonomy" id="1307910"/>
    <lineage>
        <taxon>Bacteria</taxon>
        <taxon>Pseudomonadati</taxon>
        <taxon>Pseudomonadota</taxon>
        <taxon>Alphaproteobacteria</taxon>
        <taxon>Acetobacterales</taxon>
        <taxon>Acetobacteraceae</taxon>
        <taxon>Acetobacter</taxon>
    </lineage>
</organism>
<feature type="compositionally biased region" description="Basic and acidic residues" evidence="1">
    <location>
        <begin position="1"/>
        <end position="20"/>
    </location>
</feature>
<dbReference type="Proteomes" id="UP001065047">
    <property type="component" value="Unassembled WGS sequence"/>
</dbReference>
<sequence length="66" mass="6873">MREYRVGAREGMHCQSEPERLSGVGRGGCGTDAEHSATAVGEEERRVVQKKQGGGASEQAAGQGEG</sequence>
<dbReference type="EMBL" id="BAPF01000038">
    <property type="protein sequence ID" value="GBQ84359.1"/>
    <property type="molecule type" value="Genomic_DNA"/>
</dbReference>
<comment type="caution">
    <text evidence="2">The sequence shown here is derived from an EMBL/GenBank/DDBJ whole genome shotgun (WGS) entry which is preliminary data.</text>
</comment>
<proteinExistence type="predicted"/>
<feature type="region of interest" description="Disordered" evidence="1">
    <location>
        <begin position="1"/>
        <end position="66"/>
    </location>
</feature>
<evidence type="ECO:0000256" key="1">
    <source>
        <dbReference type="SAM" id="MobiDB-lite"/>
    </source>
</evidence>
<name>A0ABQ0PXZ7_9PROT</name>
<reference evidence="2" key="1">
    <citation type="submission" date="2013-04" db="EMBL/GenBank/DDBJ databases">
        <title>The genome sequencing project of 58 acetic acid bacteria.</title>
        <authorList>
            <person name="Okamoto-Kainuma A."/>
            <person name="Ishikawa M."/>
            <person name="Umino S."/>
            <person name="Koizumi Y."/>
            <person name="Shiwa Y."/>
            <person name="Yoshikawa H."/>
            <person name="Matsutani M."/>
            <person name="Matsushita K."/>
        </authorList>
    </citation>
    <scope>NUCLEOTIDE SEQUENCE</scope>
    <source>
        <strain evidence="2">DSM 14337</strain>
    </source>
</reference>
<protein>
    <submittedName>
        <fullName evidence="2">Uncharacterized protein</fullName>
    </submittedName>
</protein>
<gene>
    <name evidence="2" type="ORF">AA14337_2827</name>
</gene>